<dbReference type="InterPro" id="IPR047664">
    <property type="entry name" value="SWEET"/>
</dbReference>
<evidence type="ECO:0000256" key="3">
    <source>
        <dbReference type="ARBA" id="ARBA00022448"/>
    </source>
</evidence>
<evidence type="ECO:0000256" key="2">
    <source>
        <dbReference type="ARBA" id="ARBA00007809"/>
    </source>
</evidence>
<feature type="transmembrane region" description="Helical" evidence="9">
    <location>
        <begin position="126"/>
        <end position="147"/>
    </location>
</feature>
<keyword evidence="5 9" id="KW-0812">Transmembrane</keyword>
<evidence type="ECO:0000256" key="9">
    <source>
        <dbReference type="SAM" id="Phobius"/>
    </source>
</evidence>
<dbReference type="PANTHER" id="PTHR10791:SF120">
    <property type="entry name" value="BIDIRECTIONAL SUGAR TRANSPORTER SWEET17"/>
    <property type="match status" value="1"/>
</dbReference>
<keyword evidence="6" id="KW-0677">Repeat</keyword>
<evidence type="ECO:0008006" key="11">
    <source>
        <dbReference type="Google" id="ProtNLM"/>
    </source>
</evidence>
<keyword evidence="3" id="KW-0813">Transport</keyword>
<dbReference type="GO" id="GO:0016020">
    <property type="term" value="C:membrane"/>
    <property type="evidence" value="ECO:0007669"/>
    <property type="project" value="InterPro"/>
</dbReference>
<evidence type="ECO:0000256" key="4">
    <source>
        <dbReference type="ARBA" id="ARBA00022597"/>
    </source>
</evidence>
<comment type="similarity">
    <text evidence="2">Belongs to the SWEET sugar transporter family.</text>
</comment>
<dbReference type="AlphaFoldDB" id="A9P051"/>
<dbReference type="GO" id="GO:0051119">
    <property type="term" value="F:sugar transmembrane transporter activity"/>
    <property type="evidence" value="ECO:0007669"/>
    <property type="project" value="InterPro"/>
</dbReference>
<proteinExistence type="evidence at transcript level"/>
<evidence type="ECO:0000313" key="10">
    <source>
        <dbReference type="EMBL" id="ABK26262.1"/>
    </source>
</evidence>
<feature type="transmembrane region" description="Helical" evidence="9">
    <location>
        <begin position="187"/>
        <end position="208"/>
    </location>
</feature>
<keyword evidence="7 9" id="KW-1133">Transmembrane helix</keyword>
<name>A9P051_PICSI</name>
<comment type="subcellular location">
    <subcellularLocation>
        <location evidence="1">Endomembrane system</location>
        <topology evidence="1">Multi-pass membrane protein</topology>
    </subcellularLocation>
</comment>
<dbReference type="FunFam" id="1.20.1280.290:FF:000002">
    <property type="entry name" value="Bidirectional sugar transporter SWEET"/>
    <property type="match status" value="1"/>
</dbReference>
<protein>
    <recommendedName>
        <fullName evidence="11">Bidirectional sugar transporter SWEET</fullName>
    </recommendedName>
</protein>
<feature type="transmembrane region" description="Helical" evidence="9">
    <location>
        <begin position="6"/>
        <end position="28"/>
    </location>
</feature>
<dbReference type="Pfam" id="PF03083">
    <property type="entry name" value="MtN3_slv"/>
    <property type="match status" value="2"/>
</dbReference>
<dbReference type="GO" id="GO:0012505">
    <property type="term" value="C:endomembrane system"/>
    <property type="evidence" value="ECO:0007669"/>
    <property type="project" value="UniProtKB-SubCell"/>
</dbReference>
<keyword evidence="8 9" id="KW-0472">Membrane</keyword>
<feature type="transmembrane region" description="Helical" evidence="9">
    <location>
        <begin position="159"/>
        <end position="181"/>
    </location>
</feature>
<feature type="transmembrane region" description="Helical" evidence="9">
    <location>
        <begin position="99"/>
        <end position="120"/>
    </location>
</feature>
<feature type="transmembrane region" description="Helical" evidence="9">
    <location>
        <begin position="65"/>
        <end position="87"/>
    </location>
</feature>
<evidence type="ECO:0000256" key="5">
    <source>
        <dbReference type="ARBA" id="ARBA00022692"/>
    </source>
</evidence>
<feature type="transmembrane region" description="Helical" evidence="9">
    <location>
        <begin position="40"/>
        <end position="59"/>
    </location>
</feature>
<dbReference type="FunFam" id="1.20.1280.290:FF:000001">
    <property type="entry name" value="Bidirectional sugar transporter SWEET"/>
    <property type="match status" value="1"/>
</dbReference>
<evidence type="ECO:0000256" key="1">
    <source>
        <dbReference type="ARBA" id="ARBA00004127"/>
    </source>
</evidence>
<accession>A9P051</accession>
<dbReference type="PANTHER" id="PTHR10791">
    <property type="entry name" value="RAG1-ACTIVATING PROTEIN 1"/>
    <property type="match status" value="1"/>
</dbReference>
<sequence>MANVSFILGVIGNVISLLVFLSPAKTFWRIVRNNSTEDFHYLPYICTLLSTSLWTYYGLIKPGGLLISTVNGAGAVLESVYVILFLIYCPKELKIKAAVLVVLVDIIAFTSVFLVTFLALDQQIRITVIGVLCVCLSLTMYGSPLAITRSVIVTKSVEFMPFFLSFFLFLNGGIWAAWAVLKQDVFVGIPNGIGFGLGASQLILYLIYRKGKPKAEVTQNLLHTDMNA</sequence>
<dbReference type="Gene3D" id="1.20.1280.290">
    <property type="match status" value="2"/>
</dbReference>
<evidence type="ECO:0000256" key="8">
    <source>
        <dbReference type="ARBA" id="ARBA00023136"/>
    </source>
</evidence>
<dbReference type="EMBL" id="EF087006">
    <property type="protein sequence ID" value="ABK26262.1"/>
    <property type="molecule type" value="mRNA"/>
</dbReference>
<dbReference type="OMA" id="WRIVRNE"/>
<evidence type="ECO:0000256" key="6">
    <source>
        <dbReference type="ARBA" id="ARBA00022737"/>
    </source>
</evidence>
<organism evidence="10">
    <name type="scientific">Picea sitchensis</name>
    <name type="common">Sitka spruce</name>
    <name type="synonym">Pinus sitchensis</name>
    <dbReference type="NCBI Taxonomy" id="3332"/>
    <lineage>
        <taxon>Eukaryota</taxon>
        <taxon>Viridiplantae</taxon>
        <taxon>Streptophyta</taxon>
        <taxon>Embryophyta</taxon>
        <taxon>Tracheophyta</taxon>
        <taxon>Spermatophyta</taxon>
        <taxon>Pinopsida</taxon>
        <taxon>Pinidae</taxon>
        <taxon>Conifers I</taxon>
        <taxon>Pinales</taxon>
        <taxon>Pinaceae</taxon>
        <taxon>Picea</taxon>
    </lineage>
</organism>
<keyword evidence="4" id="KW-0762">Sugar transport</keyword>
<evidence type="ECO:0000256" key="7">
    <source>
        <dbReference type="ARBA" id="ARBA00022989"/>
    </source>
</evidence>
<dbReference type="InterPro" id="IPR004316">
    <property type="entry name" value="SWEET_rpt"/>
</dbReference>
<reference evidence="10" key="1">
    <citation type="journal article" date="2008" name="BMC Genomics">
        <title>A conifer genomics resource of 200,000 spruce (Picea spp.) ESTs and 6,464 high-quality, sequence-finished full-length cDNAs for Sitka spruce (Picea sitchensis).</title>
        <authorList>
            <person name="Ralph S.G."/>
            <person name="Chun H.J."/>
            <person name="Kolosova N."/>
            <person name="Cooper D."/>
            <person name="Oddy C."/>
            <person name="Ritland C.E."/>
            <person name="Kirkpatrick R."/>
            <person name="Moore R."/>
            <person name="Barber S."/>
            <person name="Holt R.A."/>
            <person name="Jones S.J."/>
            <person name="Marra M.A."/>
            <person name="Douglas C.J."/>
            <person name="Ritland K."/>
            <person name="Bohlmann J."/>
        </authorList>
    </citation>
    <scope>NUCLEOTIDE SEQUENCE</scope>
    <source>
        <tissue evidence="10">Green portion of the leader tissue</tissue>
    </source>
</reference>